<dbReference type="InterPro" id="IPR010129">
    <property type="entry name" value="T1SS_HlyD"/>
</dbReference>
<evidence type="ECO:0000256" key="3">
    <source>
        <dbReference type="ARBA" id="ARBA00022448"/>
    </source>
</evidence>
<protein>
    <recommendedName>
        <fullName evidence="9">Membrane fusion protein (MFP) family protein</fullName>
    </recommendedName>
</protein>
<evidence type="ECO:0000256" key="8">
    <source>
        <dbReference type="ARBA" id="ARBA00023136"/>
    </source>
</evidence>
<keyword evidence="8" id="KW-0472">Membrane</keyword>
<evidence type="ECO:0000313" key="14">
    <source>
        <dbReference type="Proteomes" id="UP000557344"/>
    </source>
</evidence>
<evidence type="ECO:0000256" key="1">
    <source>
        <dbReference type="ARBA" id="ARBA00004377"/>
    </source>
</evidence>
<comment type="subcellular location">
    <subcellularLocation>
        <location evidence="1 9">Cell inner membrane</location>
        <topology evidence="1 9">Single-pass membrane protein</topology>
    </subcellularLocation>
</comment>
<dbReference type="InterPro" id="IPR058982">
    <property type="entry name" value="Beta-barrel_AprE"/>
</dbReference>
<feature type="domain" description="AprE-like beta-barrel" evidence="12">
    <location>
        <begin position="335"/>
        <end position="423"/>
    </location>
</feature>
<feature type="domain" description="AprE-like long alpha-helical hairpin" evidence="11">
    <location>
        <begin position="93"/>
        <end position="293"/>
    </location>
</feature>
<dbReference type="GO" id="GO:0015031">
    <property type="term" value="P:protein transport"/>
    <property type="evidence" value="ECO:0007669"/>
    <property type="project" value="InterPro"/>
</dbReference>
<evidence type="ECO:0000256" key="7">
    <source>
        <dbReference type="ARBA" id="ARBA00022989"/>
    </source>
</evidence>
<comment type="caution">
    <text evidence="13">The sequence shown here is derived from an EMBL/GenBank/DDBJ whole genome shotgun (WGS) entry which is preliminary data.</text>
</comment>
<evidence type="ECO:0000313" key="13">
    <source>
        <dbReference type="EMBL" id="MBB4481470.1"/>
    </source>
</evidence>
<evidence type="ECO:0000256" key="5">
    <source>
        <dbReference type="ARBA" id="ARBA00022519"/>
    </source>
</evidence>
<keyword evidence="7" id="KW-1133">Transmembrane helix</keyword>
<keyword evidence="10" id="KW-0175">Coiled coil</keyword>
<dbReference type="PRINTS" id="PR01490">
    <property type="entry name" value="RTXTOXIND"/>
</dbReference>
<dbReference type="Pfam" id="PF25994">
    <property type="entry name" value="HH_AprE"/>
    <property type="match status" value="1"/>
</dbReference>
<keyword evidence="5 9" id="KW-0997">Cell inner membrane</keyword>
<dbReference type="Proteomes" id="UP000557344">
    <property type="component" value="Unassembled WGS sequence"/>
</dbReference>
<evidence type="ECO:0000256" key="10">
    <source>
        <dbReference type="SAM" id="Coils"/>
    </source>
</evidence>
<evidence type="ECO:0000256" key="9">
    <source>
        <dbReference type="RuleBase" id="RU365093"/>
    </source>
</evidence>
<evidence type="ECO:0000259" key="11">
    <source>
        <dbReference type="Pfam" id="PF25994"/>
    </source>
</evidence>
<dbReference type="PANTHER" id="PTHR30386:SF17">
    <property type="entry name" value="ALKALINE PROTEASE SECRETION PROTEIN APRE"/>
    <property type="match status" value="1"/>
</dbReference>
<reference evidence="13 14" key="1">
    <citation type="submission" date="2020-08" db="EMBL/GenBank/DDBJ databases">
        <title>Genomic Encyclopedia of Type Strains, Phase IV (KMG-V): Genome sequencing to study the core and pangenomes of soil and plant-associated prokaryotes.</title>
        <authorList>
            <person name="Whitman W."/>
        </authorList>
    </citation>
    <scope>NUCLEOTIDE SEQUENCE [LARGE SCALE GENOMIC DNA]</scope>
    <source>
        <strain evidence="13 14">SEMIA 471</strain>
    </source>
</reference>
<dbReference type="Pfam" id="PF26002">
    <property type="entry name" value="Beta-barrel_AprE"/>
    <property type="match status" value="1"/>
</dbReference>
<dbReference type="Gene3D" id="2.40.30.170">
    <property type="match status" value="1"/>
</dbReference>
<evidence type="ECO:0000259" key="12">
    <source>
        <dbReference type="Pfam" id="PF26002"/>
    </source>
</evidence>
<feature type="coiled-coil region" evidence="10">
    <location>
        <begin position="266"/>
        <end position="300"/>
    </location>
</feature>
<evidence type="ECO:0000256" key="6">
    <source>
        <dbReference type="ARBA" id="ARBA00022692"/>
    </source>
</evidence>
<name>A0A7W6VC42_RHIET</name>
<dbReference type="AlphaFoldDB" id="A0A7W6VC42"/>
<dbReference type="NCBIfam" id="TIGR01843">
    <property type="entry name" value="type_I_hlyD"/>
    <property type="match status" value="1"/>
</dbReference>
<keyword evidence="6" id="KW-0812">Transmembrane</keyword>
<dbReference type="Gene3D" id="2.40.50.100">
    <property type="match status" value="1"/>
</dbReference>
<keyword evidence="3 9" id="KW-0813">Transport</keyword>
<proteinExistence type="inferred from homology"/>
<comment type="similarity">
    <text evidence="2 9">Belongs to the membrane fusion protein (MFP) (TC 8.A.1) family.</text>
</comment>
<sequence>MMSKITIESKRSLNRHVAVVGALSIALVCGIGGWAATTELSSAVIGEGVVVVDGDVKKIQHPTGGVVSKLLVAENDHVAAGQVLIRLDGTATRAQLSIVESTLAQLYARRARLKAERIGADSFEVEENISDLMTSSAAASNKAASRNAARDLLDGEQKLFDSRKSALVGMKSQLASRKDQLAEQIKGLVVQINATNDSLSLIEQELEGVDALYKKGLVTLQRLNALKRARADLQGNSGQEIAAKAEAEGKAIEIDRQSIQLDEDRRSEIAKELTDVEAKIAENEERRETALDQLRRLDITAPLSGRVHELAIHTVNGVIEPGQTLMLVVPENDDLTVQAKVATRDIDQLHVGQSVDVRFSAFDQRTTPDVRAVITSIAPDIVKDERTGISYYPLRVKPEAQSIAKLKSIKLYPGMPAEVFIKIADRTVISYLTKPLTDQMQHVFREE</sequence>
<dbReference type="InterPro" id="IPR050739">
    <property type="entry name" value="MFP"/>
</dbReference>
<dbReference type="PANTHER" id="PTHR30386">
    <property type="entry name" value="MEMBRANE FUSION SUBUNIT OF EMRAB-TOLC MULTIDRUG EFFLUX PUMP"/>
    <property type="match status" value="1"/>
</dbReference>
<keyword evidence="4 9" id="KW-1003">Cell membrane</keyword>
<evidence type="ECO:0000256" key="4">
    <source>
        <dbReference type="ARBA" id="ARBA00022475"/>
    </source>
</evidence>
<gene>
    <name evidence="13" type="ORF">GGE46_004068</name>
</gene>
<dbReference type="GO" id="GO:0005886">
    <property type="term" value="C:plasma membrane"/>
    <property type="evidence" value="ECO:0007669"/>
    <property type="project" value="UniProtKB-SubCell"/>
</dbReference>
<dbReference type="InterPro" id="IPR058781">
    <property type="entry name" value="HH_AprE-like"/>
</dbReference>
<accession>A0A7W6VC42</accession>
<evidence type="ECO:0000256" key="2">
    <source>
        <dbReference type="ARBA" id="ARBA00009477"/>
    </source>
</evidence>
<dbReference type="EMBL" id="JACIHU010000009">
    <property type="protein sequence ID" value="MBB4481470.1"/>
    <property type="molecule type" value="Genomic_DNA"/>
</dbReference>
<organism evidence="13 14">
    <name type="scientific">Rhizobium etli</name>
    <dbReference type="NCBI Taxonomy" id="29449"/>
    <lineage>
        <taxon>Bacteria</taxon>
        <taxon>Pseudomonadati</taxon>
        <taxon>Pseudomonadota</taxon>
        <taxon>Alphaproteobacteria</taxon>
        <taxon>Hyphomicrobiales</taxon>
        <taxon>Rhizobiaceae</taxon>
        <taxon>Rhizobium/Agrobacterium group</taxon>
        <taxon>Rhizobium</taxon>
    </lineage>
</organism>